<dbReference type="InterPro" id="IPR050491">
    <property type="entry name" value="AmpC-like"/>
</dbReference>
<sequence>MKRITITICLLTSLATAAQDLNNQFDSMINAQYKMEEPGGVVLVARKSAIIYERAFGMANLELGVPMKKNMVFCIASLTKQFTAVAILDLVEKGKLSVKDTVGKFLPAYPEALKKISVEQLLTHTAGVPNAKSISSLLAMGRGWLSAEQVMATFKDLALDFAPGTAWAYSNSGYQLLGYIIEKVTGEPYPEYMEKTIFSVAGMDHSFYGNDMRLVPNRASSYLYTRRGIENAVNGNVQIAFAAGALQSTAADLLKWYQALWSDKFIRKETLMKAWTRSTLTDGSKTDYGYGWFIGKLQGSPVIEHGGNMGGFMSHVMYLPTEDVLVVVLYNFRGKLPELLAADLAAITIGKPLAIKPFSMLPDQLQSYTGVYKNKQGTLYDIRLEEGKLFFQKNNAAKWQLIPYARDKFYFDNTSTIGEMYRDVNGKIIRFVMQTRTGLNLHITEKTD</sequence>
<dbReference type="Pfam" id="PF00144">
    <property type="entry name" value="Beta-lactamase"/>
    <property type="match status" value="1"/>
</dbReference>
<evidence type="ECO:0000259" key="2">
    <source>
        <dbReference type="Pfam" id="PF00144"/>
    </source>
</evidence>
<dbReference type="Gene3D" id="3.40.710.10">
    <property type="entry name" value="DD-peptidase/beta-lactamase superfamily"/>
    <property type="match status" value="1"/>
</dbReference>
<name>A0ABS8PM42_9BACT</name>
<feature type="chain" id="PRO_5047370495" evidence="1">
    <location>
        <begin position="18"/>
        <end position="448"/>
    </location>
</feature>
<evidence type="ECO:0000256" key="1">
    <source>
        <dbReference type="SAM" id="SignalP"/>
    </source>
</evidence>
<reference evidence="3 4" key="1">
    <citation type="submission" date="2021-11" db="EMBL/GenBank/DDBJ databases">
        <title>Genomic of Niabella pedocola.</title>
        <authorList>
            <person name="Wu T."/>
        </authorList>
    </citation>
    <scope>NUCLEOTIDE SEQUENCE [LARGE SCALE GENOMIC DNA]</scope>
    <source>
        <strain evidence="3 4">JCM 31011</strain>
    </source>
</reference>
<feature type="domain" description="Beta-lactamase-related" evidence="2">
    <location>
        <begin position="34"/>
        <end position="338"/>
    </location>
</feature>
<dbReference type="InterPro" id="IPR001466">
    <property type="entry name" value="Beta-lactam-related"/>
</dbReference>
<dbReference type="InterPro" id="IPR012338">
    <property type="entry name" value="Beta-lactam/transpept-like"/>
</dbReference>
<evidence type="ECO:0000313" key="3">
    <source>
        <dbReference type="EMBL" id="MCD2422180.1"/>
    </source>
</evidence>
<dbReference type="Proteomes" id="UP001199816">
    <property type="component" value="Unassembled WGS sequence"/>
</dbReference>
<protein>
    <submittedName>
        <fullName evidence="3">Beta-lactamase family protein</fullName>
    </submittedName>
</protein>
<dbReference type="RefSeq" id="WP_231003083.1">
    <property type="nucleotide sequence ID" value="NZ_JAJNEC010000004.1"/>
</dbReference>
<feature type="signal peptide" evidence="1">
    <location>
        <begin position="1"/>
        <end position="17"/>
    </location>
</feature>
<dbReference type="SUPFAM" id="SSF56601">
    <property type="entry name" value="beta-lactamase/transpeptidase-like"/>
    <property type="match status" value="1"/>
</dbReference>
<evidence type="ECO:0000313" key="4">
    <source>
        <dbReference type="Proteomes" id="UP001199816"/>
    </source>
</evidence>
<dbReference type="PANTHER" id="PTHR46825">
    <property type="entry name" value="D-ALANYL-D-ALANINE-CARBOXYPEPTIDASE/ENDOPEPTIDASE AMPH"/>
    <property type="match status" value="1"/>
</dbReference>
<keyword evidence="4" id="KW-1185">Reference proteome</keyword>
<organism evidence="3 4">
    <name type="scientific">Niabella pedocola</name>
    <dbReference type="NCBI Taxonomy" id="1752077"/>
    <lineage>
        <taxon>Bacteria</taxon>
        <taxon>Pseudomonadati</taxon>
        <taxon>Bacteroidota</taxon>
        <taxon>Chitinophagia</taxon>
        <taxon>Chitinophagales</taxon>
        <taxon>Chitinophagaceae</taxon>
        <taxon>Niabella</taxon>
    </lineage>
</organism>
<proteinExistence type="predicted"/>
<accession>A0ABS8PM42</accession>
<dbReference type="PANTHER" id="PTHR46825:SF9">
    <property type="entry name" value="BETA-LACTAMASE-RELATED DOMAIN-CONTAINING PROTEIN"/>
    <property type="match status" value="1"/>
</dbReference>
<gene>
    <name evidence="3" type="ORF">LQ567_05355</name>
</gene>
<keyword evidence="1" id="KW-0732">Signal</keyword>
<comment type="caution">
    <text evidence="3">The sequence shown here is derived from an EMBL/GenBank/DDBJ whole genome shotgun (WGS) entry which is preliminary data.</text>
</comment>
<dbReference type="EMBL" id="JAJNEC010000004">
    <property type="protein sequence ID" value="MCD2422180.1"/>
    <property type="molecule type" value="Genomic_DNA"/>
</dbReference>